<dbReference type="PRINTS" id="PR00723">
    <property type="entry name" value="SUBTILISIN"/>
</dbReference>
<evidence type="ECO:0000256" key="1">
    <source>
        <dbReference type="ARBA" id="ARBA00011073"/>
    </source>
</evidence>
<dbReference type="Gene3D" id="3.50.30.30">
    <property type="match status" value="1"/>
</dbReference>
<dbReference type="PROSITE" id="PS00136">
    <property type="entry name" value="SUBTILASE_ASP"/>
    <property type="match status" value="1"/>
</dbReference>
<dbReference type="PROSITE" id="PS51892">
    <property type="entry name" value="SUBTILASE"/>
    <property type="match status" value="1"/>
</dbReference>
<dbReference type="SUPFAM" id="SSF52743">
    <property type="entry name" value="Subtilisin-like"/>
    <property type="match status" value="1"/>
</dbReference>
<dbReference type="InterPro" id="IPR037045">
    <property type="entry name" value="S8pro/Inhibitor_I9_sf"/>
</dbReference>
<feature type="domain" description="Inhibitor I9" evidence="12">
    <location>
        <begin position="45"/>
        <end position="125"/>
    </location>
</feature>
<dbReference type="GO" id="GO:0006508">
    <property type="term" value="P:proteolysis"/>
    <property type="evidence" value="ECO:0007669"/>
    <property type="project" value="UniProtKB-KW"/>
</dbReference>
<dbReference type="Pfam" id="PF00082">
    <property type="entry name" value="Peptidase_S8"/>
    <property type="match status" value="1"/>
</dbReference>
<comment type="caution">
    <text evidence="8">Lacks conserved residue(s) required for the propagation of feature annotation.</text>
</comment>
<dbReference type="AlphaFoldDB" id="A0A6V7QKR0"/>
<feature type="domain" description="Peptidase S8/S53" evidence="10">
    <location>
        <begin position="148"/>
        <end position="548"/>
    </location>
</feature>
<evidence type="ECO:0000256" key="4">
    <source>
        <dbReference type="ARBA" id="ARBA00022729"/>
    </source>
</evidence>
<keyword evidence="4 9" id="KW-0732">Signal</keyword>
<dbReference type="InterPro" id="IPR023827">
    <property type="entry name" value="Peptidase_S8_Asp-AS"/>
</dbReference>
<dbReference type="InterPro" id="IPR003137">
    <property type="entry name" value="PA_domain"/>
</dbReference>
<evidence type="ECO:0000259" key="12">
    <source>
        <dbReference type="Pfam" id="PF05922"/>
    </source>
</evidence>
<dbReference type="InterPro" id="IPR015500">
    <property type="entry name" value="Peptidase_S8_subtilisin-rel"/>
</dbReference>
<evidence type="ECO:0000259" key="10">
    <source>
        <dbReference type="Pfam" id="PF00082"/>
    </source>
</evidence>
<dbReference type="InterPro" id="IPR000209">
    <property type="entry name" value="Peptidase_S8/S53_dom"/>
</dbReference>
<dbReference type="InterPro" id="IPR045051">
    <property type="entry name" value="SBT"/>
</dbReference>
<dbReference type="PANTHER" id="PTHR10795">
    <property type="entry name" value="PROPROTEIN CONVERTASE SUBTILISIN/KEXIN"/>
    <property type="match status" value="1"/>
</dbReference>
<dbReference type="Pfam" id="PF02225">
    <property type="entry name" value="PA"/>
    <property type="match status" value="1"/>
</dbReference>
<dbReference type="GO" id="GO:0004252">
    <property type="term" value="F:serine-type endopeptidase activity"/>
    <property type="evidence" value="ECO:0007669"/>
    <property type="project" value="InterPro"/>
</dbReference>
<feature type="signal peptide" evidence="9">
    <location>
        <begin position="1"/>
        <end position="21"/>
    </location>
</feature>
<evidence type="ECO:0000256" key="5">
    <source>
        <dbReference type="ARBA" id="ARBA00022801"/>
    </source>
</evidence>
<dbReference type="Pfam" id="PF05922">
    <property type="entry name" value="Inhibitor_I9"/>
    <property type="match status" value="1"/>
</dbReference>
<dbReference type="EMBL" id="LR862137">
    <property type="protein sequence ID" value="CAD1843750.1"/>
    <property type="molecule type" value="Genomic_DNA"/>
</dbReference>
<dbReference type="CDD" id="cd02120">
    <property type="entry name" value="PA_subtilisin_like"/>
    <property type="match status" value="1"/>
</dbReference>
<protein>
    <recommendedName>
        <fullName evidence="14">Subtilisin-like protease SBT1.7</fullName>
    </recommendedName>
</protein>
<feature type="chain" id="PRO_5027861261" description="Subtilisin-like protease SBT1.7" evidence="9">
    <location>
        <begin position="22"/>
        <end position="698"/>
    </location>
</feature>
<gene>
    <name evidence="13" type="ORF">CB5_LOCUS26961</name>
</gene>
<dbReference type="Gene3D" id="2.60.40.2310">
    <property type="match status" value="1"/>
</dbReference>
<evidence type="ECO:0000256" key="7">
    <source>
        <dbReference type="ARBA" id="ARBA00023180"/>
    </source>
</evidence>
<reference evidence="13" key="1">
    <citation type="submission" date="2020-07" db="EMBL/GenBank/DDBJ databases">
        <authorList>
            <person name="Lin J."/>
        </authorList>
    </citation>
    <scope>NUCLEOTIDE SEQUENCE</scope>
</reference>
<evidence type="ECO:0000256" key="2">
    <source>
        <dbReference type="ARBA" id="ARBA00022525"/>
    </source>
</evidence>
<keyword evidence="3" id="KW-0645">Protease</keyword>
<evidence type="ECO:0000259" key="11">
    <source>
        <dbReference type="Pfam" id="PF02225"/>
    </source>
</evidence>
<keyword evidence="6" id="KW-0720">Serine protease</keyword>
<evidence type="ECO:0000256" key="3">
    <source>
        <dbReference type="ARBA" id="ARBA00022670"/>
    </source>
</evidence>
<keyword evidence="5" id="KW-0378">Hydrolase</keyword>
<dbReference type="InterPro" id="IPR010259">
    <property type="entry name" value="S8pro/Inhibitor_I9"/>
</dbReference>
<dbReference type="Gene3D" id="3.40.50.200">
    <property type="entry name" value="Peptidase S8/S53 domain"/>
    <property type="match status" value="1"/>
</dbReference>
<evidence type="ECO:0000256" key="8">
    <source>
        <dbReference type="PROSITE-ProRule" id="PRU01240"/>
    </source>
</evidence>
<dbReference type="InterPro" id="IPR036852">
    <property type="entry name" value="Peptidase_S8/S53_dom_sf"/>
</dbReference>
<dbReference type="InterPro" id="IPR046450">
    <property type="entry name" value="PA_dom_sf"/>
</dbReference>
<comment type="similarity">
    <text evidence="1 8">Belongs to the peptidase S8 family.</text>
</comment>
<evidence type="ECO:0000313" key="13">
    <source>
        <dbReference type="EMBL" id="CAD1843750.1"/>
    </source>
</evidence>
<evidence type="ECO:0008006" key="14">
    <source>
        <dbReference type="Google" id="ProtNLM"/>
    </source>
</evidence>
<proteinExistence type="inferred from homology"/>
<organism evidence="13">
    <name type="scientific">Ananas comosus var. bracteatus</name>
    <name type="common">red pineapple</name>
    <dbReference type="NCBI Taxonomy" id="296719"/>
    <lineage>
        <taxon>Eukaryota</taxon>
        <taxon>Viridiplantae</taxon>
        <taxon>Streptophyta</taxon>
        <taxon>Embryophyta</taxon>
        <taxon>Tracheophyta</taxon>
        <taxon>Spermatophyta</taxon>
        <taxon>Magnoliopsida</taxon>
        <taxon>Liliopsida</taxon>
        <taxon>Poales</taxon>
        <taxon>Bromeliaceae</taxon>
        <taxon>Bromelioideae</taxon>
        <taxon>Ananas</taxon>
    </lineage>
</organism>
<name>A0A6V7QKR0_ANACO</name>
<keyword evidence="2" id="KW-0964">Secreted</keyword>
<sequence>MENPNHKHLLLLTSLLLLSHSDLILTHTQLLPIVRCSGHGADRDVYIVHVKHPNTTHLLAAADRETYYKSFLPPTAAAGGEQRLMYSYTHAISGFAARLSEAEVEAMASREGFVRAHRDKEYQLHTTHSPGFLDLHPDHCFWKESNFGAGVIIGVLDTGVAPFHPSFSDAGWRSRRRNGRAPATSIRAAGGFVNGASVLGQEKGSAAGLAPRAQLAVYKVCDKACFGSDVLAGIDQAIADGVDVLSISFGARSAPFYDDAVAIGTMAAAAWGIFVSTSAGNEGPREGSVENDAPWVLTVGASTIDRTVRSTVKLGNGQQIYGESAYQPGNFPATQLPIAYPGARGISRAKTCSDGSLDGVNVRGKIVLCETGGANTSVEKGAIVRRAGGVGMIVMNGPTEMYTPEARAHVLPAAHVSYADAVKLKAYMKIAPTPTAAISFAGTLYGTPQAAPAVAAFSGRGPSAANNGVLKPDIIGPGVNIVAAWPKSVGASSNPTNDESIATFNMISGTSPAAAHLAGIAALLKASHPDWSPAAIKSAMMTSADTLDRSGNLISDEGLQAAQYLATGAGHVNPTKADDPGLVYDLWFSDYVAYLCGLGYTDRQVTSIARTGVECASVAAIAAEELNYPTIVVAIGANAQKTVTRTARVLGANETAVFDVYFTTGDDVEGRTGAVAEGQLRWVSNKHTVRSSISITFI</sequence>
<feature type="domain" description="PA" evidence="11">
    <location>
        <begin position="348"/>
        <end position="424"/>
    </location>
</feature>
<dbReference type="FunFam" id="3.50.30.30:FF:000005">
    <property type="entry name" value="subtilisin-like protease SBT1.5"/>
    <property type="match status" value="1"/>
</dbReference>
<evidence type="ECO:0000256" key="6">
    <source>
        <dbReference type="ARBA" id="ARBA00022825"/>
    </source>
</evidence>
<dbReference type="SUPFAM" id="SSF52025">
    <property type="entry name" value="PA domain"/>
    <property type="match status" value="1"/>
</dbReference>
<dbReference type="Gene3D" id="3.30.70.80">
    <property type="entry name" value="Peptidase S8 propeptide/proteinase inhibitor I9"/>
    <property type="match status" value="1"/>
</dbReference>
<keyword evidence="7" id="KW-0325">Glycoprotein</keyword>
<evidence type="ECO:0000256" key="9">
    <source>
        <dbReference type="SAM" id="SignalP"/>
    </source>
</evidence>
<accession>A0A6V7QKR0</accession>